<dbReference type="GO" id="GO:0010634">
    <property type="term" value="P:positive regulation of epithelial cell migration"/>
    <property type="evidence" value="ECO:0007669"/>
    <property type="project" value="TreeGrafter"/>
</dbReference>
<dbReference type="Gene3D" id="2.60.40.150">
    <property type="entry name" value="C2 domain"/>
    <property type="match status" value="1"/>
</dbReference>
<organism evidence="9">
    <name type="scientific">Oppiella nova</name>
    <dbReference type="NCBI Taxonomy" id="334625"/>
    <lineage>
        <taxon>Eukaryota</taxon>
        <taxon>Metazoa</taxon>
        <taxon>Ecdysozoa</taxon>
        <taxon>Arthropoda</taxon>
        <taxon>Chelicerata</taxon>
        <taxon>Arachnida</taxon>
        <taxon>Acari</taxon>
        <taxon>Acariformes</taxon>
        <taxon>Sarcoptiformes</taxon>
        <taxon>Oribatida</taxon>
        <taxon>Brachypylina</taxon>
        <taxon>Oppioidea</taxon>
        <taxon>Oppiidae</taxon>
        <taxon>Oppiella</taxon>
    </lineage>
</organism>
<dbReference type="AlphaFoldDB" id="A0A7R9LKC9"/>
<dbReference type="InterPro" id="IPR001192">
    <property type="entry name" value="PI-PLC_fam"/>
</dbReference>
<dbReference type="EMBL" id="CAJPVJ010000996">
    <property type="protein sequence ID" value="CAG2163839.1"/>
    <property type="molecule type" value="Genomic_DNA"/>
</dbReference>
<evidence type="ECO:0000256" key="6">
    <source>
        <dbReference type="RuleBase" id="RU361133"/>
    </source>
</evidence>
<evidence type="ECO:0000256" key="1">
    <source>
        <dbReference type="ARBA" id="ARBA00000110"/>
    </source>
</evidence>
<keyword evidence="6" id="KW-0442">Lipid degradation</keyword>
<keyword evidence="6" id="KW-0443">Lipid metabolism</keyword>
<dbReference type="GO" id="GO:0016042">
    <property type="term" value="P:lipid catabolic process"/>
    <property type="evidence" value="ECO:0007669"/>
    <property type="project" value="UniProtKB-KW"/>
</dbReference>
<keyword evidence="4" id="KW-1015">Disulfide bond</keyword>
<dbReference type="GO" id="GO:0046488">
    <property type="term" value="P:phosphatidylinositol metabolic process"/>
    <property type="evidence" value="ECO:0007669"/>
    <property type="project" value="TreeGrafter"/>
</dbReference>
<gene>
    <name evidence="9" type="ORF">ONB1V03_LOCUS3403</name>
</gene>
<evidence type="ECO:0000259" key="7">
    <source>
        <dbReference type="PROSITE" id="PS50004"/>
    </source>
</evidence>
<dbReference type="EMBL" id="OC915821">
    <property type="protein sequence ID" value="CAD7642075.1"/>
    <property type="molecule type" value="Genomic_DNA"/>
</dbReference>
<dbReference type="SUPFAM" id="SSF51695">
    <property type="entry name" value="PLC-like phosphodiesterases"/>
    <property type="match status" value="1"/>
</dbReference>
<dbReference type="PANTHER" id="PTHR10336">
    <property type="entry name" value="PHOSPHOINOSITIDE-SPECIFIC PHOSPHOLIPASE C FAMILY PROTEIN"/>
    <property type="match status" value="1"/>
</dbReference>
<dbReference type="PANTHER" id="PTHR10336:SF159">
    <property type="entry name" value="1-PHOSPHATIDYLINOSITOL 4,5-BISPHOSPHATE PHOSPHODIESTERASE GAMMA"/>
    <property type="match status" value="1"/>
</dbReference>
<keyword evidence="5" id="KW-0456">Lyase</keyword>
<proteinExistence type="predicted"/>
<accession>A0A7R9LKC9</accession>
<reference evidence="9" key="1">
    <citation type="submission" date="2020-11" db="EMBL/GenBank/DDBJ databases">
        <authorList>
            <person name="Tran Van P."/>
        </authorList>
    </citation>
    <scope>NUCLEOTIDE SEQUENCE</scope>
</reference>
<name>A0A7R9LKC9_9ACAR</name>
<feature type="domain" description="C2" evidence="7">
    <location>
        <begin position="149"/>
        <end position="264"/>
    </location>
</feature>
<dbReference type="PROSITE" id="PS50004">
    <property type="entry name" value="C2"/>
    <property type="match status" value="1"/>
</dbReference>
<dbReference type="Pfam" id="PF00387">
    <property type="entry name" value="PI-PLC-Y"/>
    <property type="match status" value="1"/>
</dbReference>
<comment type="catalytic activity">
    <reaction evidence="6">
        <text>a 1,2-diacyl-sn-glycero-3-phospho-(1D-myo-inositol-4,5-bisphosphate) + H2O = 1D-myo-inositol 1,4,5-trisphosphate + a 1,2-diacyl-sn-glycerol + H(+)</text>
        <dbReference type="Rhea" id="RHEA:33179"/>
        <dbReference type="ChEBI" id="CHEBI:15377"/>
        <dbReference type="ChEBI" id="CHEBI:15378"/>
        <dbReference type="ChEBI" id="CHEBI:17815"/>
        <dbReference type="ChEBI" id="CHEBI:58456"/>
        <dbReference type="ChEBI" id="CHEBI:203600"/>
        <dbReference type="EC" id="3.1.4.11"/>
    </reaction>
</comment>
<dbReference type="GO" id="GO:0051209">
    <property type="term" value="P:release of sequestered calcium ion into cytosol"/>
    <property type="evidence" value="ECO:0007669"/>
    <property type="project" value="TreeGrafter"/>
</dbReference>
<feature type="domain" description="PI-PLC Y-box" evidence="8">
    <location>
        <begin position="35"/>
        <end position="147"/>
    </location>
</feature>
<dbReference type="Proteomes" id="UP000728032">
    <property type="component" value="Unassembled WGS sequence"/>
</dbReference>
<dbReference type="InterPro" id="IPR000008">
    <property type="entry name" value="C2_dom"/>
</dbReference>
<dbReference type="InterPro" id="IPR001711">
    <property type="entry name" value="PLipase_C_Pinositol-sp_Y"/>
</dbReference>
<evidence type="ECO:0000313" key="10">
    <source>
        <dbReference type="Proteomes" id="UP000728032"/>
    </source>
</evidence>
<dbReference type="SMART" id="SM00149">
    <property type="entry name" value="PLCYc"/>
    <property type="match status" value="1"/>
</dbReference>
<keyword evidence="3" id="KW-0460">Magnesium</keyword>
<dbReference type="InterPro" id="IPR017946">
    <property type="entry name" value="PLC-like_Pdiesterase_TIM-brl"/>
</dbReference>
<dbReference type="GO" id="GO:0048015">
    <property type="term" value="P:phosphatidylinositol-mediated signaling"/>
    <property type="evidence" value="ECO:0007669"/>
    <property type="project" value="TreeGrafter"/>
</dbReference>
<dbReference type="GO" id="GO:0004435">
    <property type="term" value="F:phosphatidylinositol-4,5-bisphosphate phospholipase C activity"/>
    <property type="evidence" value="ECO:0007669"/>
    <property type="project" value="UniProtKB-EC"/>
</dbReference>
<dbReference type="PRINTS" id="PR00390">
    <property type="entry name" value="PHPHLIPASEC"/>
</dbReference>
<dbReference type="CDD" id="cd00275">
    <property type="entry name" value="C2_PLC_like"/>
    <property type="match status" value="1"/>
</dbReference>
<evidence type="ECO:0000259" key="8">
    <source>
        <dbReference type="PROSITE" id="PS50008"/>
    </source>
</evidence>
<dbReference type="Gene3D" id="3.20.20.190">
    <property type="entry name" value="Phosphatidylinositol (PI) phosphodiesterase"/>
    <property type="match status" value="1"/>
</dbReference>
<evidence type="ECO:0000256" key="2">
    <source>
        <dbReference type="ARBA" id="ARBA00022723"/>
    </source>
</evidence>
<evidence type="ECO:0000256" key="4">
    <source>
        <dbReference type="ARBA" id="ARBA00023157"/>
    </source>
</evidence>
<evidence type="ECO:0000256" key="5">
    <source>
        <dbReference type="ARBA" id="ARBA00023239"/>
    </source>
</evidence>
<dbReference type="OrthoDB" id="269822at2759"/>
<dbReference type="SUPFAM" id="SSF49562">
    <property type="entry name" value="C2 domain (Calcium/lipid-binding domain, CaLB)"/>
    <property type="match status" value="1"/>
</dbReference>
<evidence type="ECO:0000256" key="3">
    <source>
        <dbReference type="ARBA" id="ARBA00022842"/>
    </source>
</evidence>
<dbReference type="PROSITE" id="PS50008">
    <property type="entry name" value="PIPLC_Y_DOMAIN"/>
    <property type="match status" value="1"/>
</dbReference>
<evidence type="ECO:0000313" key="9">
    <source>
        <dbReference type="EMBL" id="CAD7642075.1"/>
    </source>
</evidence>
<dbReference type="GO" id="GO:0016829">
    <property type="term" value="F:lyase activity"/>
    <property type="evidence" value="ECO:0007669"/>
    <property type="project" value="UniProtKB-KW"/>
</dbReference>
<dbReference type="SMART" id="SM00239">
    <property type="entry name" value="C2"/>
    <property type="match status" value="1"/>
</dbReference>
<keyword evidence="6" id="KW-0378">Hydrolase</keyword>
<comment type="catalytic activity">
    <reaction evidence="1">
        <text>an N-(acyl)-sphingosylphosphoethanolamine = an N-(acyl)-sphingosyl-1,3-cyclic phosphate + ethanolamine</text>
        <dbReference type="Rhea" id="RHEA:60648"/>
        <dbReference type="ChEBI" id="CHEBI:57603"/>
        <dbReference type="ChEBI" id="CHEBI:143891"/>
        <dbReference type="ChEBI" id="CHEBI:143892"/>
    </reaction>
</comment>
<dbReference type="EC" id="3.1.4.11" evidence="6"/>
<dbReference type="GO" id="GO:0032587">
    <property type="term" value="C:ruffle membrane"/>
    <property type="evidence" value="ECO:0007669"/>
    <property type="project" value="TreeGrafter"/>
</dbReference>
<sequence length="264" mass="30657">MVEWITKIRETSQLFNDKMKQNQEMEKSLRIAQEFSNLIVYCRAVQFDPEKIGNFTEMSSFPESKVEKWLTQNSCQFLLKYNKTQFTRIYPKGGRIDSSNYDPMKMWLNGIQMAALNYQTPDKAMHLNGAMFRQNGRSGYVLKSDIMFDEYFNPYNRSTLKNVEPMTLTVKILGARHLVNSKRGYISPWIEVEIVGTEYDANKHKTHTIPDNGLNPVWNQSFNFDISCPDLAFLRLVVNDEDMFGDPNILGHGTYPIKCLRTGM</sequence>
<dbReference type="InterPro" id="IPR035892">
    <property type="entry name" value="C2_domain_sf"/>
</dbReference>
<dbReference type="GO" id="GO:0046872">
    <property type="term" value="F:metal ion binding"/>
    <property type="evidence" value="ECO:0007669"/>
    <property type="project" value="UniProtKB-KW"/>
</dbReference>
<keyword evidence="10" id="KW-1185">Reference proteome</keyword>
<protein>
    <recommendedName>
        <fullName evidence="6">Phosphoinositide phospholipase C</fullName>
        <ecNumber evidence="6">3.1.4.11</ecNumber>
    </recommendedName>
</protein>
<keyword evidence="2" id="KW-0479">Metal-binding</keyword>
<dbReference type="Pfam" id="PF00168">
    <property type="entry name" value="C2"/>
    <property type="match status" value="1"/>
</dbReference>